<dbReference type="GO" id="GO:0070006">
    <property type="term" value="F:metalloaminopeptidase activity"/>
    <property type="evidence" value="ECO:0007669"/>
    <property type="project" value="InterPro"/>
</dbReference>
<dbReference type="Gene3D" id="3.40.630.10">
    <property type="entry name" value="Zn peptidases"/>
    <property type="match status" value="1"/>
</dbReference>
<protein>
    <submittedName>
        <fullName evidence="7">Leucyl aminopeptidase</fullName>
    </submittedName>
</protein>
<organism evidence="7 8">
    <name type="scientific">Ectothiorhodospira magna</name>
    <dbReference type="NCBI Taxonomy" id="867345"/>
    <lineage>
        <taxon>Bacteria</taxon>
        <taxon>Pseudomonadati</taxon>
        <taxon>Pseudomonadota</taxon>
        <taxon>Gammaproteobacteria</taxon>
        <taxon>Chromatiales</taxon>
        <taxon>Ectothiorhodospiraceae</taxon>
        <taxon>Ectothiorhodospira</taxon>
    </lineage>
</organism>
<dbReference type="InterPro" id="IPR043472">
    <property type="entry name" value="Macro_dom-like"/>
</dbReference>
<dbReference type="RefSeq" id="WP_090203727.1">
    <property type="nucleotide sequence ID" value="NZ_FOFO01000004.1"/>
</dbReference>
<dbReference type="PROSITE" id="PS00631">
    <property type="entry name" value="CYTOSOL_AP"/>
    <property type="match status" value="1"/>
</dbReference>
<dbReference type="PANTHER" id="PTHR11963:SF20">
    <property type="entry name" value="PEPTIDASE B"/>
    <property type="match status" value="1"/>
</dbReference>
<dbReference type="GO" id="GO:0005737">
    <property type="term" value="C:cytoplasm"/>
    <property type="evidence" value="ECO:0007669"/>
    <property type="project" value="InterPro"/>
</dbReference>
<keyword evidence="4" id="KW-0378">Hydrolase</keyword>
<dbReference type="OrthoDB" id="9809354at2"/>
<accession>A0A1H9A816</accession>
<dbReference type="AlphaFoldDB" id="A0A1H9A816"/>
<gene>
    <name evidence="7" type="ORF">SAMN05421693_10465</name>
</gene>
<name>A0A1H9A816_9GAMM</name>
<sequence length="462" mass="50033">MPACFDTRSDADLIALIPVEGDTLESWLADQPARIGNWVQASRFRGRTGDVLPLPDEDGKVRQVLVGVDSQSSTWAIGNLSSRLGEGTYHLVCDWPVERLTQAAIGWGLGAYRFERYKTSQRPRPRLSLAHLPADDADRVTRMVTAIGRVRDLINTPAQDMMPQHLAEAARELAHQYGAVFGEIVGEDLLVQNYPCIHAVGRASTHPPRLIELRWGNPSHPQVTLVGKGVCFDSGGLDIKPASGMRLMKKDMGGAAHVLGLADLIMGAGLPVYLRVMVGAVENAISGDAFRPGDVLHSRKGLTIEIDNTDAEGRLVLCDMLAAAAEESPQVLLNFATLTGAARVAVGTEIGAFFTNDETLAEGITRHGDIQEDPCWRLPLHAPYRAQLDSRIADLSNSGSGPYAGAITAALFLQAFVPDGQVWGHFDIMAWNNRNRPGRPKGGEALGVRAAFAWLEDRYGKP</sequence>
<dbReference type="InterPro" id="IPR011356">
    <property type="entry name" value="Leucine_aapep/pepB"/>
</dbReference>
<dbReference type="GO" id="GO:0030145">
    <property type="term" value="F:manganese ion binding"/>
    <property type="evidence" value="ECO:0007669"/>
    <property type="project" value="InterPro"/>
</dbReference>
<feature type="domain" description="Cytosol aminopeptidase" evidence="6">
    <location>
        <begin position="308"/>
        <end position="315"/>
    </location>
</feature>
<evidence type="ECO:0000256" key="5">
    <source>
        <dbReference type="ARBA" id="ARBA00023211"/>
    </source>
</evidence>
<dbReference type="InterPro" id="IPR000819">
    <property type="entry name" value="Peptidase_M17_C"/>
</dbReference>
<keyword evidence="5" id="KW-0464">Manganese</keyword>
<dbReference type="GO" id="GO:0006508">
    <property type="term" value="P:proteolysis"/>
    <property type="evidence" value="ECO:0007669"/>
    <property type="project" value="UniProtKB-KW"/>
</dbReference>
<dbReference type="Proteomes" id="UP000199496">
    <property type="component" value="Unassembled WGS sequence"/>
</dbReference>
<comment type="similarity">
    <text evidence="1">Belongs to the peptidase M17 family.</text>
</comment>
<dbReference type="CDD" id="cd00433">
    <property type="entry name" value="Peptidase_M17"/>
    <property type="match status" value="1"/>
</dbReference>
<evidence type="ECO:0000256" key="3">
    <source>
        <dbReference type="ARBA" id="ARBA00022670"/>
    </source>
</evidence>
<evidence type="ECO:0000313" key="7">
    <source>
        <dbReference type="EMBL" id="SEP72138.1"/>
    </source>
</evidence>
<evidence type="ECO:0000259" key="6">
    <source>
        <dbReference type="PROSITE" id="PS00631"/>
    </source>
</evidence>
<evidence type="ECO:0000256" key="2">
    <source>
        <dbReference type="ARBA" id="ARBA00022438"/>
    </source>
</evidence>
<reference evidence="7 8" key="1">
    <citation type="submission" date="2016-10" db="EMBL/GenBank/DDBJ databases">
        <authorList>
            <person name="de Groot N.N."/>
        </authorList>
    </citation>
    <scope>NUCLEOTIDE SEQUENCE [LARGE SCALE GENOMIC DNA]</scope>
    <source>
        <strain evidence="7 8">B7-7</strain>
    </source>
</reference>
<keyword evidence="8" id="KW-1185">Reference proteome</keyword>
<dbReference type="SUPFAM" id="SSF53187">
    <property type="entry name" value="Zn-dependent exopeptidases"/>
    <property type="match status" value="1"/>
</dbReference>
<keyword evidence="2 7" id="KW-0031">Aminopeptidase</keyword>
<dbReference type="InterPro" id="IPR048816">
    <property type="entry name" value="Peptidase_M17_N_1"/>
</dbReference>
<dbReference type="Pfam" id="PF21337">
    <property type="entry name" value="Peptidase_M17_N_1"/>
    <property type="match status" value="1"/>
</dbReference>
<keyword evidence="3" id="KW-0645">Protease</keyword>
<evidence type="ECO:0000313" key="8">
    <source>
        <dbReference type="Proteomes" id="UP000199496"/>
    </source>
</evidence>
<proteinExistence type="inferred from homology"/>
<dbReference type="Pfam" id="PF00883">
    <property type="entry name" value="Peptidase_M17"/>
    <property type="match status" value="1"/>
</dbReference>
<evidence type="ECO:0000256" key="1">
    <source>
        <dbReference type="ARBA" id="ARBA00009528"/>
    </source>
</evidence>
<dbReference type="SUPFAM" id="SSF52949">
    <property type="entry name" value="Macro domain-like"/>
    <property type="match status" value="1"/>
</dbReference>
<dbReference type="PANTHER" id="PTHR11963">
    <property type="entry name" value="LEUCINE AMINOPEPTIDASE-RELATED"/>
    <property type="match status" value="1"/>
</dbReference>
<dbReference type="PRINTS" id="PR00481">
    <property type="entry name" value="LAMNOPPTDASE"/>
</dbReference>
<dbReference type="STRING" id="867345.SAMN05421693_10465"/>
<dbReference type="EMBL" id="FOFO01000004">
    <property type="protein sequence ID" value="SEP72138.1"/>
    <property type="molecule type" value="Genomic_DNA"/>
</dbReference>
<dbReference type="Gene3D" id="3.40.220.10">
    <property type="entry name" value="Leucine Aminopeptidase, subunit E, domain 1"/>
    <property type="match status" value="1"/>
</dbReference>
<evidence type="ECO:0000256" key="4">
    <source>
        <dbReference type="ARBA" id="ARBA00022801"/>
    </source>
</evidence>